<dbReference type="InterPro" id="IPR006430">
    <property type="entry name" value="Phage_portal_PBSX"/>
</dbReference>
<dbReference type="NCBIfam" id="TIGR01540">
    <property type="entry name" value="portal_PBSX"/>
    <property type="match status" value="1"/>
</dbReference>
<evidence type="ECO:0000313" key="2">
    <source>
        <dbReference type="EMBL" id="SOB60547.1"/>
    </source>
</evidence>
<evidence type="ECO:0000313" key="3">
    <source>
        <dbReference type="Proteomes" id="UP000219215"/>
    </source>
</evidence>
<keyword evidence="3" id="KW-1185">Reference proteome</keyword>
<dbReference type="RefSeq" id="WP_097013251.1">
    <property type="nucleotide sequence ID" value="NZ_LT907975.1"/>
</dbReference>
<organism evidence="2 3">
    <name type="scientific">Pseudodesulfovibrio profundus</name>
    <dbReference type="NCBI Taxonomy" id="57320"/>
    <lineage>
        <taxon>Bacteria</taxon>
        <taxon>Pseudomonadati</taxon>
        <taxon>Thermodesulfobacteriota</taxon>
        <taxon>Desulfovibrionia</taxon>
        <taxon>Desulfovibrionales</taxon>
        <taxon>Desulfovibrionaceae</taxon>
    </lineage>
</organism>
<dbReference type="Pfam" id="PF04860">
    <property type="entry name" value="Phage_portal"/>
    <property type="match status" value="1"/>
</dbReference>
<sequence length="328" mass="37025">MSESEPLVFTFGDPEPVMAGAIYDSLGTWLVDNGRYYETPVPLKGLARLLRANAYHGPAIEFKALQVMQSFKESWAVSHEAMNAVVIDFGVFANATFQKIRNGFGEVVQLRHLPFINMRRMKEPNRYCMLQPYGAIVEFEPDEVLHIKNYDVNQEIYGLPGYLGAIQSMLLNEDATLFRRRYYKNGAHMGYVFYAGGELDEDSKKAVREAVEGSKGVGNFRSMFLHIPNGDKDDVQIKPVGDFSTKDDLEKIKNLSRDDIIAAHRIQPALACLIPQNQSGFGDITKADEVYQKNEIQPVRKHLAASVNRVLLPKDRISFDPKNETTPM</sequence>
<gene>
    <name evidence="2" type="ORF">DPRO_3631</name>
</gene>
<dbReference type="Proteomes" id="UP000219215">
    <property type="component" value="Chromosome DPRO"/>
</dbReference>
<dbReference type="AlphaFoldDB" id="A0A2C8FDH2"/>
<dbReference type="EMBL" id="LT907975">
    <property type="protein sequence ID" value="SOB60547.1"/>
    <property type="molecule type" value="Genomic_DNA"/>
</dbReference>
<protein>
    <submittedName>
        <fullName evidence="2">Phage portal protein, PBSX family</fullName>
    </submittedName>
</protein>
<name>A0A2C8FDH2_9BACT</name>
<dbReference type="KEGG" id="pprf:DPRO_3631"/>
<evidence type="ECO:0000256" key="1">
    <source>
        <dbReference type="ARBA" id="ARBA00006799"/>
    </source>
</evidence>
<accession>A0A2C8FDH2</accession>
<proteinExistence type="inferred from homology"/>
<reference evidence="3" key="1">
    <citation type="submission" date="2017-09" db="EMBL/GenBank/DDBJ databases">
        <authorList>
            <person name="Regsiter A."/>
            <person name="William W."/>
        </authorList>
    </citation>
    <scope>NUCLEOTIDE SEQUENCE [LARGE SCALE GENOMIC DNA]</scope>
    <source>
        <strain evidence="3">500-1</strain>
    </source>
</reference>
<dbReference type="OrthoDB" id="5449776at2"/>
<dbReference type="InterPro" id="IPR006944">
    <property type="entry name" value="Phage/GTA_portal"/>
</dbReference>
<comment type="similarity">
    <text evidence="1">Belongs to the phage portal family. PBSX subfamily.</text>
</comment>